<keyword evidence="2" id="KW-0812">Transmembrane</keyword>
<sequence>MDYVVSEEWLDMEASRNPSYSAAQLEDLRSEWVAQATDILNVGVLCILLTAPICSFVLPRLAKPLVINVVVAGEGEGEEEIVDGRVHAHLSKSKSQTSYEEVTDTERSD</sequence>
<feature type="transmembrane region" description="Helical" evidence="2">
    <location>
        <begin position="39"/>
        <end position="58"/>
    </location>
</feature>
<protein>
    <submittedName>
        <fullName evidence="3">Uncharacterized protein</fullName>
    </submittedName>
</protein>
<accession>A0ABQ6MRK9</accession>
<keyword evidence="2" id="KW-1133">Transmembrane helix</keyword>
<proteinExistence type="predicted"/>
<feature type="region of interest" description="Disordered" evidence="1">
    <location>
        <begin position="90"/>
        <end position="109"/>
    </location>
</feature>
<keyword evidence="2" id="KW-0472">Membrane</keyword>
<evidence type="ECO:0000256" key="1">
    <source>
        <dbReference type="SAM" id="MobiDB-lite"/>
    </source>
</evidence>
<comment type="caution">
    <text evidence="3">The sequence shown here is derived from an EMBL/GenBank/DDBJ whole genome shotgun (WGS) entry which is preliminary data.</text>
</comment>
<evidence type="ECO:0000313" key="3">
    <source>
        <dbReference type="EMBL" id="GMI31715.1"/>
    </source>
</evidence>
<dbReference type="Proteomes" id="UP001165060">
    <property type="component" value="Unassembled WGS sequence"/>
</dbReference>
<name>A0ABQ6MRK9_9STRA</name>
<evidence type="ECO:0000313" key="4">
    <source>
        <dbReference type="Proteomes" id="UP001165060"/>
    </source>
</evidence>
<organism evidence="3 4">
    <name type="scientific">Tetraparma gracilis</name>
    <dbReference type="NCBI Taxonomy" id="2962635"/>
    <lineage>
        <taxon>Eukaryota</taxon>
        <taxon>Sar</taxon>
        <taxon>Stramenopiles</taxon>
        <taxon>Ochrophyta</taxon>
        <taxon>Bolidophyceae</taxon>
        <taxon>Parmales</taxon>
        <taxon>Triparmaceae</taxon>
        <taxon>Tetraparma</taxon>
    </lineage>
</organism>
<reference evidence="3 4" key="1">
    <citation type="journal article" date="2023" name="Commun. Biol.">
        <title>Genome analysis of Parmales, the sister group of diatoms, reveals the evolutionary specialization of diatoms from phago-mixotrophs to photoautotrophs.</title>
        <authorList>
            <person name="Ban H."/>
            <person name="Sato S."/>
            <person name="Yoshikawa S."/>
            <person name="Yamada K."/>
            <person name="Nakamura Y."/>
            <person name="Ichinomiya M."/>
            <person name="Sato N."/>
            <person name="Blanc-Mathieu R."/>
            <person name="Endo H."/>
            <person name="Kuwata A."/>
            <person name="Ogata H."/>
        </authorList>
    </citation>
    <scope>NUCLEOTIDE SEQUENCE [LARGE SCALE GENOMIC DNA]</scope>
</reference>
<keyword evidence="4" id="KW-1185">Reference proteome</keyword>
<evidence type="ECO:0000256" key="2">
    <source>
        <dbReference type="SAM" id="Phobius"/>
    </source>
</evidence>
<dbReference type="EMBL" id="BRYB01000521">
    <property type="protein sequence ID" value="GMI31715.1"/>
    <property type="molecule type" value="Genomic_DNA"/>
</dbReference>
<gene>
    <name evidence="3" type="ORF">TeGR_g11773</name>
</gene>